<gene>
    <name evidence="1" type="ORF">Bhyg_04771</name>
</gene>
<sequence>MTKFSIDGSYDKKTDLELLELLGSVESLVTLELTMPDVSHVLRGIERFKSLKTLEIYGDDIVDISSLAQLRSNCSVLEVCCRMLAQPNPLVDVVRNLKKLKKIELACQVALSEAACADLAKKFAVDEGYDKETDLQILKHLGSVESLETLQLRMPDVSHMLTGIERFKSLTKLEIIGYDIVDISSLAQLRSNCTNLYVRCTMLAVPNSLVDVVRNLKKLETIKLYCRVAFSKADCADLAKVCSSQDRLWAAIVVS</sequence>
<evidence type="ECO:0000313" key="1">
    <source>
        <dbReference type="EMBL" id="KAJ6649535.1"/>
    </source>
</evidence>
<dbReference type="EMBL" id="WJQU01000001">
    <property type="protein sequence ID" value="KAJ6649535.1"/>
    <property type="molecule type" value="Genomic_DNA"/>
</dbReference>
<keyword evidence="2" id="KW-1185">Reference proteome</keyword>
<name>A0A9Q0SAA3_9DIPT</name>
<accession>A0A9Q0SAA3</accession>
<dbReference type="SUPFAM" id="SSF52047">
    <property type="entry name" value="RNI-like"/>
    <property type="match status" value="1"/>
</dbReference>
<dbReference type="InterPro" id="IPR032675">
    <property type="entry name" value="LRR_dom_sf"/>
</dbReference>
<reference evidence="1" key="1">
    <citation type="submission" date="2022-07" db="EMBL/GenBank/DDBJ databases">
        <authorList>
            <person name="Trinca V."/>
            <person name="Uliana J.V.C."/>
            <person name="Torres T.T."/>
            <person name="Ward R.J."/>
            <person name="Monesi N."/>
        </authorList>
    </citation>
    <scope>NUCLEOTIDE SEQUENCE</scope>
    <source>
        <strain evidence="1">HSMRA1968</strain>
        <tissue evidence="1">Whole embryos</tissue>
    </source>
</reference>
<dbReference type="OrthoDB" id="10257471at2759"/>
<dbReference type="AlphaFoldDB" id="A0A9Q0SAA3"/>
<proteinExistence type="predicted"/>
<comment type="caution">
    <text evidence="1">The sequence shown here is derived from an EMBL/GenBank/DDBJ whole genome shotgun (WGS) entry which is preliminary data.</text>
</comment>
<dbReference type="Proteomes" id="UP001151699">
    <property type="component" value="Chromosome A"/>
</dbReference>
<organism evidence="1 2">
    <name type="scientific">Pseudolycoriella hygida</name>
    <dbReference type="NCBI Taxonomy" id="35572"/>
    <lineage>
        <taxon>Eukaryota</taxon>
        <taxon>Metazoa</taxon>
        <taxon>Ecdysozoa</taxon>
        <taxon>Arthropoda</taxon>
        <taxon>Hexapoda</taxon>
        <taxon>Insecta</taxon>
        <taxon>Pterygota</taxon>
        <taxon>Neoptera</taxon>
        <taxon>Endopterygota</taxon>
        <taxon>Diptera</taxon>
        <taxon>Nematocera</taxon>
        <taxon>Sciaroidea</taxon>
        <taxon>Sciaridae</taxon>
        <taxon>Pseudolycoriella</taxon>
    </lineage>
</organism>
<evidence type="ECO:0000313" key="2">
    <source>
        <dbReference type="Proteomes" id="UP001151699"/>
    </source>
</evidence>
<dbReference type="Gene3D" id="3.80.10.10">
    <property type="entry name" value="Ribonuclease Inhibitor"/>
    <property type="match status" value="1"/>
</dbReference>
<protein>
    <submittedName>
        <fullName evidence="1">Uncharacterized protein</fullName>
    </submittedName>
</protein>